<dbReference type="SMART" id="SM00062">
    <property type="entry name" value="PBPb"/>
    <property type="match status" value="1"/>
</dbReference>
<evidence type="ECO:0000256" key="2">
    <source>
        <dbReference type="ARBA" id="ARBA00022448"/>
    </source>
</evidence>
<dbReference type="KEGG" id="srt:Srot_0134"/>
<keyword evidence="7" id="KW-1185">Reference proteome</keyword>
<dbReference type="GO" id="GO:0005576">
    <property type="term" value="C:extracellular region"/>
    <property type="evidence" value="ECO:0007669"/>
    <property type="project" value="TreeGrafter"/>
</dbReference>
<feature type="signal peptide" evidence="4">
    <location>
        <begin position="1"/>
        <end position="20"/>
    </location>
</feature>
<dbReference type="GO" id="GO:0030288">
    <property type="term" value="C:outer membrane-bounded periplasmic space"/>
    <property type="evidence" value="ECO:0007669"/>
    <property type="project" value="TreeGrafter"/>
</dbReference>
<dbReference type="GO" id="GO:0006865">
    <property type="term" value="P:amino acid transport"/>
    <property type="evidence" value="ECO:0007669"/>
    <property type="project" value="TreeGrafter"/>
</dbReference>
<keyword evidence="2" id="KW-0813">Transport</keyword>
<dbReference type="EMBL" id="CP001958">
    <property type="protein sequence ID" value="ADG96623.1"/>
    <property type="molecule type" value="Genomic_DNA"/>
</dbReference>
<dbReference type="STRING" id="640132.Srot_0134"/>
<dbReference type="HOGENOM" id="CLU_019602_18_4_11"/>
<dbReference type="PANTHER" id="PTHR30085:SF6">
    <property type="entry name" value="ABC TRANSPORTER GLUTAMINE-BINDING PROTEIN GLNH"/>
    <property type="match status" value="1"/>
</dbReference>
<evidence type="ECO:0000313" key="7">
    <source>
        <dbReference type="Proteomes" id="UP000002247"/>
    </source>
</evidence>
<accession>D6ZA81</accession>
<dbReference type="CDD" id="cd13690">
    <property type="entry name" value="PBP2_GluB"/>
    <property type="match status" value="1"/>
</dbReference>
<dbReference type="Proteomes" id="UP000002247">
    <property type="component" value="Chromosome"/>
</dbReference>
<sequence length="335" mass="35860">MSAAALLRALAASLVSAVLAGCSAQGAAVIAQPSVSLPPLLPAGAALLDSAALSESEEGQCAPPLPLRPYSGNHDPIHGGRLDRILQRGKLVVGLDQGTYPFSYRDSATGQMKGFDVAMAREIAQGMLGDPNRVDYRIISSAGRTTALENDSVDIVIKTMSINCKRMKEITFSEPYFETDQRVMAATNANATTLADRKILGESTVCAARGSTAVGHFHHLFPTAKILGTTTWADCLVAIQQGSVDAISSDESILYGFYDQDPNLYFLSALQLGREVYGVGMHKGEAELERVVNKIIEEIKADGTWTNLCRDNLKFSPCNRPPATPEYAPEEPSTP</sequence>
<evidence type="ECO:0000313" key="6">
    <source>
        <dbReference type="EMBL" id="ADG96623.1"/>
    </source>
</evidence>
<dbReference type="PANTHER" id="PTHR30085">
    <property type="entry name" value="AMINO ACID ABC TRANSPORTER PERMEASE"/>
    <property type="match status" value="1"/>
</dbReference>
<dbReference type="AlphaFoldDB" id="D6ZA81"/>
<evidence type="ECO:0000256" key="3">
    <source>
        <dbReference type="ARBA" id="ARBA00022729"/>
    </source>
</evidence>
<dbReference type="Gene3D" id="3.40.190.10">
    <property type="entry name" value="Periplasmic binding protein-like II"/>
    <property type="match status" value="2"/>
</dbReference>
<dbReference type="OrthoDB" id="9807888at2"/>
<reference evidence="6 7" key="1">
    <citation type="journal article" date="2010" name="Stand. Genomic Sci.">
        <title>Complete genome sequence of Segniliparus rotundus type strain (CDC 1076).</title>
        <authorList>
            <person name="Sikorski J."/>
            <person name="Lapidus A."/>
            <person name="Copeland A."/>
            <person name="Misra M."/>
            <person name="Glavina Del Rio T."/>
            <person name="Nolan M."/>
            <person name="Lucas S."/>
            <person name="Chen F."/>
            <person name="Tice H."/>
            <person name="Cheng J.F."/>
            <person name="Jando M."/>
            <person name="Schneider S."/>
            <person name="Bruce D."/>
            <person name="Goodwin L."/>
            <person name="Pitluck S."/>
            <person name="Liolios K."/>
            <person name="Mikhailova N."/>
            <person name="Pati A."/>
            <person name="Ivanova N."/>
            <person name="Mavromatis K."/>
            <person name="Chen A."/>
            <person name="Palaniappan K."/>
            <person name="Chertkov O."/>
            <person name="Land M."/>
            <person name="Hauser L."/>
            <person name="Chang Y.J."/>
            <person name="Jeffries C.D."/>
            <person name="Brettin T."/>
            <person name="Detter J.C."/>
            <person name="Han C."/>
            <person name="Rohde M."/>
            <person name="Goker M."/>
            <person name="Bristow J."/>
            <person name="Eisen J.A."/>
            <person name="Markowitz V."/>
            <person name="Hugenholtz P."/>
            <person name="Kyrpides N.C."/>
            <person name="Klenk H.P."/>
        </authorList>
    </citation>
    <scope>NUCLEOTIDE SEQUENCE [LARGE SCALE GENOMIC DNA]</scope>
    <source>
        <strain evidence="7">ATCC BAA-972 / CDC 1076 / CIP 108378 / DSM 44985 / JCM 13578</strain>
    </source>
</reference>
<comment type="similarity">
    <text evidence="1">Belongs to the bacterial solute-binding protein 3 family.</text>
</comment>
<keyword evidence="3 4" id="KW-0732">Signal</keyword>
<evidence type="ECO:0000256" key="4">
    <source>
        <dbReference type="SAM" id="SignalP"/>
    </source>
</evidence>
<feature type="domain" description="Solute-binding protein family 3/N-terminal" evidence="5">
    <location>
        <begin position="90"/>
        <end position="316"/>
    </location>
</feature>
<gene>
    <name evidence="6" type="ordered locus">Srot_0134</name>
</gene>
<dbReference type="Pfam" id="PF00497">
    <property type="entry name" value="SBP_bac_3"/>
    <property type="match status" value="1"/>
</dbReference>
<dbReference type="InterPro" id="IPR001638">
    <property type="entry name" value="Solute-binding_3/MltF_N"/>
</dbReference>
<protein>
    <submittedName>
        <fullName evidence="6">Extracellular solute-binding protein family 3</fullName>
    </submittedName>
</protein>
<organism evidence="6 7">
    <name type="scientific">Segniliparus rotundus (strain ATCC BAA-972 / CDC 1076 / CIP 108378 / DSM 44985 / JCM 13578)</name>
    <dbReference type="NCBI Taxonomy" id="640132"/>
    <lineage>
        <taxon>Bacteria</taxon>
        <taxon>Bacillati</taxon>
        <taxon>Actinomycetota</taxon>
        <taxon>Actinomycetes</taxon>
        <taxon>Mycobacteriales</taxon>
        <taxon>Segniliparaceae</taxon>
        <taxon>Segniliparus</taxon>
    </lineage>
</organism>
<evidence type="ECO:0000259" key="5">
    <source>
        <dbReference type="SMART" id="SM00062"/>
    </source>
</evidence>
<dbReference type="RefSeq" id="WP_013137079.1">
    <property type="nucleotide sequence ID" value="NC_014168.1"/>
</dbReference>
<name>D6ZA81_SEGRD</name>
<proteinExistence type="inferred from homology"/>
<dbReference type="eggNOG" id="COG0834">
    <property type="taxonomic scope" value="Bacteria"/>
</dbReference>
<feature type="chain" id="PRO_5039425879" evidence="4">
    <location>
        <begin position="21"/>
        <end position="335"/>
    </location>
</feature>
<dbReference type="SUPFAM" id="SSF53850">
    <property type="entry name" value="Periplasmic binding protein-like II"/>
    <property type="match status" value="1"/>
</dbReference>
<evidence type="ECO:0000256" key="1">
    <source>
        <dbReference type="ARBA" id="ARBA00010333"/>
    </source>
</evidence>
<dbReference type="InterPro" id="IPR051455">
    <property type="entry name" value="Bact_solute-bind_prot3"/>
</dbReference>